<keyword evidence="2" id="KW-0813">Transport</keyword>
<evidence type="ECO:0000313" key="5">
    <source>
        <dbReference type="EMBL" id="TQM14600.1"/>
    </source>
</evidence>
<dbReference type="Proteomes" id="UP000315677">
    <property type="component" value="Unassembled WGS sequence"/>
</dbReference>
<feature type="signal peptide" evidence="4">
    <location>
        <begin position="1"/>
        <end position="20"/>
    </location>
</feature>
<keyword evidence="3 4" id="KW-0732">Signal</keyword>
<comment type="similarity">
    <text evidence="1">Belongs to the bacterial solute-binding protein 1 family.</text>
</comment>
<dbReference type="InterPro" id="IPR006059">
    <property type="entry name" value="SBP"/>
</dbReference>
<evidence type="ECO:0000256" key="2">
    <source>
        <dbReference type="ARBA" id="ARBA00022448"/>
    </source>
</evidence>
<dbReference type="SUPFAM" id="SSF53850">
    <property type="entry name" value="Periplasmic binding protein-like II"/>
    <property type="match status" value="1"/>
</dbReference>
<dbReference type="AlphaFoldDB" id="A0A543DZ34"/>
<dbReference type="GO" id="GO:0042956">
    <property type="term" value="P:maltodextrin transmembrane transport"/>
    <property type="evidence" value="ECO:0007669"/>
    <property type="project" value="TreeGrafter"/>
</dbReference>
<dbReference type="OrthoDB" id="3718433at2"/>
<feature type="chain" id="PRO_5021797646" evidence="4">
    <location>
        <begin position="21"/>
        <end position="424"/>
    </location>
</feature>
<evidence type="ECO:0000256" key="4">
    <source>
        <dbReference type="SAM" id="SignalP"/>
    </source>
</evidence>
<dbReference type="GO" id="GO:1901982">
    <property type="term" value="F:maltose binding"/>
    <property type="evidence" value="ECO:0007669"/>
    <property type="project" value="TreeGrafter"/>
</dbReference>
<dbReference type="PANTHER" id="PTHR30061:SF50">
    <property type="entry name" value="MALTOSE_MALTODEXTRIN-BINDING PERIPLASMIC PROTEIN"/>
    <property type="match status" value="1"/>
</dbReference>
<dbReference type="RefSeq" id="WP_142049138.1">
    <property type="nucleotide sequence ID" value="NZ_VFPA01000001.1"/>
</dbReference>
<reference evidence="5 6" key="1">
    <citation type="submission" date="2019-06" db="EMBL/GenBank/DDBJ databases">
        <title>Sequencing the genomes of 1000 actinobacteria strains.</title>
        <authorList>
            <person name="Klenk H.-P."/>
        </authorList>
    </citation>
    <scope>NUCLEOTIDE SEQUENCE [LARGE SCALE GENOMIC DNA]</scope>
    <source>
        <strain evidence="5 6">DSM 45301</strain>
    </source>
</reference>
<dbReference type="GO" id="GO:0015768">
    <property type="term" value="P:maltose transport"/>
    <property type="evidence" value="ECO:0007669"/>
    <property type="project" value="TreeGrafter"/>
</dbReference>
<evidence type="ECO:0000313" key="6">
    <source>
        <dbReference type="Proteomes" id="UP000315677"/>
    </source>
</evidence>
<gene>
    <name evidence="5" type="ORF">FB558_1366</name>
</gene>
<sequence length="424" mass="44237">MRKLLVAIGAVAALAGCATAPVGPEVDEGTGPVTLTFQSLAFQEPSVAATERIVADWNAAHPDVRVELTQGSWDSVHDQLVTQFQGGTAPDVIHDESADISGFARQGYLADLGPHLSDETRAAIPQGVWDAVTVDGTTVAAPTLLQSYVVFANTTMLEQAGVPIPTSPTLTWDELAAAARSTTTATTAGLGWGLRQPTATVMSLGLNFGGTFFTGAGEATTVQVGDAELEVPRRIHEMAYVDRSLDPTSLTQSGSDVVTAFLDGRYAMVVAGSYVAQQIAEAAPPGFSWAVLPALAGTSPEQAANPQTLSVPADSPHVAQAADFIEFYLQAQNLAAVAQGEWLIPTSGAARDAVAEATGGQDGWTATLAGAEYLTTAPFQSVTDYPQWKDQIATPALQRYLGAQIDLPTLQRELTEGWAQVSGG</sequence>
<organism evidence="5 6">
    <name type="scientific">Pseudonocardia kunmingensis</name>
    <dbReference type="NCBI Taxonomy" id="630975"/>
    <lineage>
        <taxon>Bacteria</taxon>
        <taxon>Bacillati</taxon>
        <taxon>Actinomycetota</taxon>
        <taxon>Actinomycetes</taxon>
        <taxon>Pseudonocardiales</taxon>
        <taxon>Pseudonocardiaceae</taxon>
        <taxon>Pseudonocardia</taxon>
    </lineage>
</organism>
<protein>
    <submittedName>
        <fullName evidence="5">Carbohydrate ABC transporter substrate-binding protein (CUT1 family)</fullName>
    </submittedName>
</protein>
<dbReference type="Gene3D" id="3.40.190.10">
    <property type="entry name" value="Periplasmic binding protein-like II"/>
    <property type="match status" value="1"/>
</dbReference>
<keyword evidence="6" id="KW-1185">Reference proteome</keyword>
<dbReference type="PROSITE" id="PS51257">
    <property type="entry name" value="PROKAR_LIPOPROTEIN"/>
    <property type="match status" value="1"/>
</dbReference>
<dbReference type="EMBL" id="VFPA01000001">
    <property type="protein sequence ID" value="TQM14600.1"/>
    <property type="molecule type" value="Genomic_DNA"/>
</dbReference>
<dbReference type="Pfam" id="PF01547">
    <property type="entry name" value="SBP_bac_1"/>
    <property type="match status" value="1"/>
</dbReference>
<dbReference type="PANTHER" id="PTHR30061">
    <property type="entry name" value="MALTOSE-BINDING PERIPLASMIC PROTEIN"/>
    <property type="match status" value="1"/>
</dbReference>
<name>A0A543DZ34_9PSEU</name>
<comment type="caution">
    <text evidence="5">The sequence shown here is derived from an EMBL/GenBank/DDBJ whole genome shotgun (WGS) entry which is preliminary data.</text>
</comment>
<evidence type="ECO:0000256" key="3">
    <source>
        <dbReference type="ARBA" id="ARBA00022729"/>
    </source>
</evidence>
<evidence type="ECO:0000256" key="1">
    <source>
        <dbReference type="ARBA" id="ARBA00008520"/>
    </source>
</evidence>
<proteinExistence type="inferred from homology"/>
<accession>A0A543DZ34</accession>
<dbReference type="GO" id="GO:0055052">
    <property type="term" value="C:ATP-binding cassette (ABC) transporter complex, substrate-binding subunit-containing"/>
    <property type="evidence" value="ECO:0007669"/>
    <property type="project" value="TreeGrafter"/>
</dbReference>